<name>A0ABZ2QXZ5_9ACTN</name>
<reference evidence="2 3" key="1">
    <citation type="submission" date="2024-03" db="EMBL/GenBank/DDBJ databases">
        <title>The complete genome of Streptomyces sirii sp.nov.</title>
        <authorList>
            <person name="Zakalyukina Y.V."/>
            <person name="Belik A.R."/>
            <person name="Biryukov M.V."/>
            <person name="Baturina O.A."/>
            <person name="Kabilov M.R."/>
        </authorList>
    </citation>
    <scope>NUCLEOTIDE SEQUENCE [LARGE SCALE GENOMIC DNA]</scope>
    <source>
        <strain evidence="2 3">BP-8</strain>
    </source>
</reference>
<feature type="region of interest" description="Disordered" evidence="1">
    <location>
        <begin position="39"/>
        <end position="67"/>
    </location>
</feature>
<evidence type="ECO:0008006" key="4">
    <source>
        <dbReference type="Google" id="ProtNLM"/>
    </source>
</evidence>
<dbReference type="RefSeq" id="WP_407289026.1">
    <property type="nucleotide sequence ID" value="NZ_CP147982.1"/>
</dbReference>
<dbReference type="EMBL" id="CP147982">
    <property type="protein sequence ID" value="WXK81215.1"/>
    <property type="molecule type" value="Genomic_DNA"/>
</dbReference>
<evidence type="ECO:0000313" key="3">
    <source>
        <dbReference type="Proteomes" id="UP001626628"/>
    </source>
</evidence>
<protein>
    <recommendedName>
        <fullName evidence="4">Right handed beta helix domain-containing protein</fullName>
    </recommendedName>
</protein>
<evidence type="ECO:0000256" key="1">
    <source>
        <dbReference type="SAM" id="MobiDB-lite"/>
    </source>
</evidence>
<accession>A0ABZ2QXZ5</accession>
<sequence length="67" mass="6689">MVSSNGPGGVTFRNNVFAGAPAGSPIADTHNTYDHNLYARTPGIPAGDTGAVRADPPNIGADQGPGK</sequence>
<dbReference type="Proteomes" id="UP001626628">
    <property type="component" value="Chromosome"/>
</dbReference>
<evidence type="ECO:0000313" key="2">
    <source>
        <dbReference type="EMBL" id="WXK81215.1"/>
    </source>
</evidence>
<organism evidence="2 3">
    <name type="scientific">Streptomyces sirii</name>
    <dbReference type="NCBI Taxonomy" id="3127701"/>
    <lineage>
        <taxon>Bacteria</taxon>
        <taxon>Bacillati</taxon>
        <taxon>Actinomycetota</taxon>
        <taxon>Actinomycetes</taxon>
        <taxon>Kitasatosporales</taxon>
        <taxon>Streptomycetaceae</taxon>
        <taxon>Streptomyces</taxon>
    </lineage>
</organism>
<gene>
    <name evidence="2" type="ORF">WAB15_37295</name>
</gene>
<proteinExistence type="predicted"/>
<keyword evidence="3" id="KW-1185">Reference proteome</keyword>